<dbReference type="Pfam" id="PF02668">
    <property type="entry name" value="TauD"/>
    <property type="match status" value="1"/>
</dbReference>
<organism evidence="3 4">
    <name type="scientific">Desmophyllum pertusum</name>
    <dbReference type="NCBI Taxonomy" id="174260"/>
    <lineage>
        <taxon>Eukaryota</taxon>
        <taxon>Metazoa</taxon>
        <taxon>Cnidaria</taxon>
        <taxon>Anthozoa</taxon>
        <taxon>Hexacorallia</taxon>
        <taxon>Scleractinia</taxon>
        <taxon>Caryophylliina</taxon>
        <taxon>Caryophylliidae</taxon>
        <taxon>Desmophyllum</taxon>
    </lineage>
</organism>
<feature type="domain" description="TauD/TfdA-like" evidence="2">
    <location>
        <begin position="104"/>
        <end position="396"/>
    </location>
</feature>
<dbReference type="InterPro" id="IPR042098">
    <property type="entry name" value="TauD-like_sf"/>
</dbReference>
<dbReference type="OrthoDB" id="408743at2759"/>
<keyword evidence="4" id="KW-1185">Reference proteome</keyword>
<evidence type="ECO:0000256" key="1">
    <source>
        <dbReference type="ARBA" id="ARBA00023002"/>
    </source>
</evidence>
<evidence type="ECO:0000313" key="4">
    <source>
        <dbReference type="Proteomes" id="UP001163046"/>
    </source>
</evidence>
<dbReference type="PANTHER" id="PTHR10696:SF21">
    <property type="entry name" value="TAUD_TFDA-LIKE DOMAIN-CONTAINING PROTEIN"/>
    <property type="match status" value="1"/>
</dbReference>
<dbReference type="AlphaFoldDB" id="A0A9X0D5A6"/>
<protein>
    <recommendedName>
        <fullName evidence="2">TauD/TfdA-like domain-containing protein</fullName>
    </recommendedName>
</protein>
<dbReference type="GO" id="GO:0016491">
    <property type="term" value="F:oxidoreductase activity"/>
    <property type="evidence" value="ECO:0007669"/>
    <property type="project" value="UniProtKB-KW"/>
</dbReference>
<sequence length="402" mass="46937">MQRVIVQSIKKNNSWSFGWLSFFWFHRAKLTWFHGSSQDINFSTYTGSDEIKTTAWTSYFSRLPTQELALGYRPRIAERPYLPGSTSGDFLNFFLDLKRVKKPEEFDIKGWSRVCRELVDAELPVYGAILVRNLPLCNMEDFKTFLQNLGYKFFEHGVTGYRTPLGEHVYTASDDPPQVTMEPHNECSYSPFFPKKVIMFCVKEPDSFCGGETVLLKNQDLTTILDPEVTRKFEEKKIRYQAFLPNKNTEAGLQKTWQDRFWVDDPQAVENTLESNGWSFSWDKDKNLRFWYLHSPVIPHPVTGEKMWFNQLTCYHASYYRALPLFENTSIPDDQFPFHSYYGDGSAIEPAVLQHIRAAMWSCAMGFRWRTFDVAILDNKQVLHGRMGWSGERKLVTSLIDE</sequence>
<evidence type="ECO:0000313" key="3">
    <source>
        <dbReference type="EMBL" id="KAJ7387897.1"/>
    </source>
</evidence>
<accession>A0A9X0D5A6</accession>
<dbReference type="PANTHER" id="PTHR10696">
    <property type="entry name" value="GAMMA-BUTYROBETAINE HYDROXYLASE-RELATED"/>
    <property type="match status" value="1"/>
</dbReference>
<name>A0A9X0D5A6_9CNID</name>
<keyword evidence="1" id="KW-0560">Oxidoreductase</keyword>
<dbReference type="Proteomes" id="UP001163046">
    <property type="component" value="Unassembled WGS sequence"/>
</dbReference>
<dbReference type="EMBL" id="MU825873">
    <property type="protein sequence ID" value="KAJ7387897.1"/>
    <property type="molecule type" value="Genomic_DNA"/>
</dbReference>
<dbReference type="InterPro" id="IPR050411">
    <property type="entry name" value="AlphaKG_dependent_hydroxylases"/>
</dbReference>
<evidence type="ECO:0000259" key="2">
    <source>
        <dbReference type="Pfam" id="PF02668"/>
    </source>
</evidence>
<dbReference type="SUPFAM" id="SSF51197">
    <property type="entry name" value="Clavaminate synthase-like"/>
    <property type="match status" value="1"/>
</dbReference>
<proteinExistence type="predicted"/>
<dbReference type="InterPro" id="IPR003819">
    <property type="entry name" value="TauD/TfdA-like"/>
</dbReference>
<dbReference type="Gene3D" id="3.60.130.10">
    <property type="entry name" value="Clavaminate synthase-like"/>
    <property type="match status" value="1"/>
</dbReference>
<reference evidence="3" key="1">
    <citation type="submission" date="2023-01" db="EMBL/GenBank/DDBJ databases">
        <title>Genome assembly of the deep-sea coral Lophelia pertusa.</title>
        <authorList>
            <person name="Herrera S."/>
            <person name="Cordes E."/>
        </authorList>
    </citation>
    <scope>NUCLEOTIDE SEQUENCE</scope>
    <source>
        <strain evidence="3">USNM1676648</strain>
        <tissue evidence="3">Polyp</tissue>
    </source>
</reference>
<comment type="caution">
    <text evidence="3">The sequence shown here is derived from an EMBL/GenBank/DDBJ whole genome shotgun (WGS) entry which is preliminary data.</text>
</comment>
<gene>
    <name evidence="3" type="ORF">OS493_001247</name>
</gene>